<dbReference type="PROSITE" id="PS51221">
    <property type="entry name" value="TTL"/>
    <property type="match status" value="1"/>
</dbReference>
<comment type="caution">
    <text evidence="10">The sequence shown here is derived from an EMBL/GenBank/DDBJ whole genome shotgun (WGS) entry which is preliminary data.</text>
</comment>
<feature type="non-terminal residue" evidence="10">
    <location>
        <position position="1"/>
    </location>
</feature>
<reference evidence="10 11" key="1">
    <citation type="submission" date="2019-09" db="EMBL/GenBank/DDBJ databases">
        <title>Bird 10,000 Genomes (B10K) Project - Family phase.</title>
        <authorList>
            <person name="Zhang G."/>
        </authorList>
    </citation>
    <scope>NUCLEOTIDE SEQUENCE [LARGE SCALE GENOMIC DNA]</scope>
    <source>
        <strain evidence="10">B10K-DU-030-18</strain>
    </source>
</reference>
<dbReference type="GO" id="GO:0005524">
    <property type="term" value="F:ATP binding"/>
    <property type="evidence" value="ECO:0007669"/>
    <property type="project" value="UniProtKB-KW"/>
</dbReference>
<accession>A0A7K6M3B7</accession>
<dbReference type="Gene3D" id="3.30.470.20">
    <property type="entry name" value="ATP-grasp fold, B domain"/>
    <property type="match status" value="1"/>
</dbReference>
<keyword evidence="7" id="KW-0206">Cytoskeleton</keyword>
<dbReference type="PANTHER" id="PTHR45870">
    <property type="entry name" value="TUBULIN MONOGLYCYLASE TTLL3"/>
    <property type="match status" value="1"/>
</dbReference>
<dbReference type="FunFam" id="3.30.470.20:FF:000032">
    <property type="entry name" value="tubulin monoglycylase TTLL3 isoform X2"/>
    <property type="match status" value="1"/>
</dbReference>
<keyword evidence="2" id="KW-0963">Cytoplasm</keyword>
<keyword evidence="11" id="KW-1185">Reference proteome</keyword>
<dbReference type="Pfam" id="PF03133">
    <property type="entry name" value="TTL"/>
    <property type="match status" value="1"/>
</dbReference>
<proteinExistence type="predicted"/>
<evidence type="ECO:0000256" key="4">
    <source>
        <dbReference type="ARBA" id="ARBA00022741"/>
    </source>
</evidence>
<dbReference type="SUPFAM" id="SSF56059">
    <property type="entry name" value="Glutathione synthetase ATP-binding domain-like"/>
    <property type="match status" value="1"/>
</dbReference>
<keyword evidence="3" id="KW-0436">Ligase</keyword>
<dbReference type="InterPro" id="IPR004344">
    <property type="entry name" value="TTL/TTLL_fam"/>
</dbReference>
<sequence length="568" mass="65162">AQEKKIFTVQGPYPIIRRELRARGWVERKLPGIGRQLEQHRGDQNKQQLEAGPSNGSGGQREALLNPCGGAQPFLGTTDPLHYPWLPAEEEEQCDEDPNGIHDLMSYLVRDRLPNFIWTNCLEAIDHQLLQQDNVVNHYARVDAFTTKEGLCLSLQKLPWIEQADPNTFFPRCYRLGTLDEREAFIEDFRLTAARSLLKLALEEAGDRPVTTQQVPNSARGAGKSHVSYLKHSTARPGSPLYPELVEEALEVCKQHLDVLQHQDIDRSTPSPCMTCINWDRFLQQYYRVAHEGAGLVLTKQQRKQCQKLLQHLAEQLPQLDMEGNLNVWILKPGAESQGRGIICTTRLEEVLQLAWSCTAPSVRVGRWVVQKYVERLLTVFGTKFDIRQWFVVTDWRPLTVWFYRECYLRFCSRPFSLYHLERARHLCNVSVQKWCKTSPDQDPRVPPDKIWSNKQFQEYLAQLGQAEAWHQVLVPGMKAAILGALRSAQDQVRFRKGSFELYGADFLVGEDFQPWLLEINSCPTMSPSSAVTRQLCANVQRDTLCLVLDRKDNPTHSIGAFELIYKE</sequence>
<comment type="subcellular location">
    <subcellularLocation>
        <location evidence="1">Cytoplasm</location>
        <location evidence="1">Cytoskeleton</location>
        <location evidence="1">Flagellum axoneme</location>
    </subcellularLocation>
</comment>
<feature type="region of interest" description="Disordered" evidence="9">
    <location>
        <begin position="36"/>
        <end position="63"/>
    </location>
</feature>
<dbReference type="GO" id="GO:0003341">
    <property type="term" value="P:cilium movement"/>
    <property type="evidence" value="ECO:0007669"/>
    <property type="project" value="TreeGrafter"/>
</dbReference>
<evidence type="ECO:0000256" key="8">
    <source>
        <dbReference type="ARBA" id="ARBA00048944"/>
    </source>
</evidence>
<feature type="non-terminal residue" evidence="10">
    <location>
        <position position="568"/>
    </location>
</feature>
<name>A0A7K6M3B7_PANBI</name>
<evidence type="ECO:0000256" key="7">
    <source>
        <dbReference type="ARBA" id="ARBA00023212"/>
    </source>
</evidence>
<keyword evidence="5" id="KW-0067">ATP-binding</keyword>
<dbReference type="GO" id="GO:0070736">
    <property type="term" value="F:protein-glycine ligase activity, initiating"/>
    <property type="evidence" value="ECO:0007669"/>
    <property type="project" value="TreeGrafter"/>
</dbReference>
<evidence type="ECO:0000256" key="3">
    <source>
        <dbReference type="ARBA" id="ARBA00022598"/>
    </source>
</evidence>
<dbReference type="GO" id="GO:0015630">
    <property type="term" value="C:microtubule cytoskeleton"/>
    <property type="evidence" value="ECO:0007669"/>
    <property type="project" value="TreeGrafter"/>
</dbReference>
<dbReference type="InterPro" id="IPR051437">
    <property type="entry name" value="TTLL_monoglycylase"/>
</dbReference>
<evidence type="ECO:0000256" key="5">
    <source>
        <dbReference type="ARBA" id="ARBA00022840"/>
    </source>
</evidence>
<dbReference type="GO" id="GO:0060271">
    <property type="term" value="P:cilium assembly"/>
    <property type="evidence" value="ECO:0007669"/>
    <property type="project" value="TreeGrafter"/>
</dbReference>
<keyword evidence="6" id="KW-0969">Cilium</keyword>
<dbReference type="Proteomes" id="UP000545574">
    <property type="component" value="Unassembled WGS sequence"/>
</dbReference>
<evidence type="ECO:0000256" key="6">
    <source>
        <dbReference type="ARBA" id="ARBA00022846"/>
    </source>
</evidence>
<evidence type="ECO:0000256" key="1">
    <source>
        <dbReference type="ARBA" id="ARBA00004611"/>
    </source>
</evidence>
<dbReference type="PANTHER" id="PTHR45870:SF2">
    <property type="entry name" value="TUBULIN MONOGLYCYLASE TTLL3"/>
    <property type="match status" value="1"/>
</dbReference>
<keyword evidence="6" id="KW-0966">Cell projection</keyword>
<evidence type="ECO:0000313" key="11">
    <source>
        <dbReference type="Proteomes" id="UP000545574"/>
    </source>
</evidence>
<keyword evidence="4" id="KW-0547">Nucleotide-binding</keyword>
<comment type="catalytic activity">
    <reaction evidence="8">
        <text>L-glutamyl-[protein] + glycine + ATP = glycyl-L-glutamyl-[protein] + ADP + phosphate + H(+)</text>
        <dbReference type="Rhea" id="RHEA:67180"/>
        <dbReference type="Rhea" id="RHEA-COMP:10208"/>
        <dbReference type="Rhea" id="RHEA-COMP:17207"/>
        <dbReference type="ChEBI" id="CHEBI:15378"/>
        <dbReference type="ChEBI" id="CHEBI:29973"/>
        <dbReference type="ChEBI" id="CHEBI:30616"/>
        <dbReference type="ChEBI" id="CHEBI:43474"/>
        <dbReference type="ChEBI" id="CHEBI:57305"/>
        <dbReference type="ChEBI" id="CHEBI:167890"/>
        <dbReference type="ChEBI" id="CHEBI:456216"/>
    </reaction>
    <physiologicalReaction direction="left-to-right" evidence="8">
        <dbReference type="Rhea" id="RHEA:67181"/>
    </physiologicalReaction>
</comment>
<protein>
    <submittedName>
        <fullName evidence="10">TTLL3 monoglycylase</fullName>
    </submittedName>
</protein>
<evidence type="ECO:0000256" key="9">
    <source>
        <dbReference type="SAM" id="MobiDB-lite"/>
    </source>
</evidence>
<organism evidence="10 11">
    <name type="scientific">Panurus biarmicus</name>
    <name type="common">Bearded tit</name>
    <dbReference type="NCBI Taxonomy" id="181101"/>
    <lineage>
        <taxon>Eukaryota</taxon>
        <taxon>Metazoa</taxon>
        <taxon>Chordata</taxon>
        <taxon>Craniata</taxon>
        <taxon>Vertebrata</taxon>
        <taxon>Euteleostomi</taxon>
        <taxon>Archelosauria</taxon>
        <taxon>Archosauria</taxon>
        <taxon>Dinosauria</taxon>
        <taxon>Saurischia</taxon>
        <taxon>Theropoda</taxon>
        <taxon>Coelurosauria</taxon>
        <taxon>Aves</taxon>
        <taxon>Neognathae</taxon>
        <taxon>Neoaves</taxon>
        <taxon>Telluraves</taxon>
        <taxon>Australaves</taxon>
        <taxon>Passeriformes</taxon>
        <taxon>Sylvioidea</taxon>
        <taxon>Sylviidae</taxon>
        <taxon>Sylviidae incertae sedis</taxon>
        <taxon>Panurus</taxon>
    </lineage>
</organism>
<gene>
    <name evidence="10" type="primary">Ttll3_0</name>
    <name evidence="10" type="ORF">PANBIA_R10856</name>
</gene>
<keyword evidence="6" id="KW-0282">Flagellum</keyword>
<dbReference type="AlphaFoldDB" id="A0A7K6M3B7"/>
<evidence type="ECO:0000313" key="10">
    <source>
        <dbReference type="EMBL" id="NWW30774.1"/>
    </source>
</evidence>
<dbReference type="EMBL" id="VZRT01000090">
    <property type="protein sequence ID" value="NWW30774.1"/>
    <property type="molecule type" value="Genomic_DNA"/>
</dbReference>
<dbReference type="GO" id="GO:0005930">
    <property type="term" value="C:axoneme"/>
    <property type="evidence" value="ECO:0007669"/>
    <property type="project" value="TreeGrafter"/>
</dbReference>
<evidence type="ECO:0000256" key="2">
    <source>
        <dbReference type="ARBA" id="ARBA00022490"/>
    </source>
</evidence>